<dbReference type="AlphaFoldDB" id="A0A8S1TB45"/>
<sequence>MRILQSQYYKIVFFVFFIVVVYQVAYYAYKQHKLSPKGNTIPYSFQIINQSHCIYFNNQYIIQQPIIGI</sequence>
<dbReference type="Proteomes" id="UP000683925">
    <property type="component" value="Unassembled WGS sequence"/>
</dbReference>
<accession>A0A8S1TB45</accession>
<evidence type="ECO:0000256" key="1">
    <source>
        <dbReference type="SAM" id="Phobius"/>
    </source>
</evidence>
<name>A0A8S1TB45_PAROT</name>
<keyword evidence="1" id="KW-0472">Membrane</keyword>
<keyword evidence="1" id="KW-0812">Transmembrane</keyword>
<keyword evidence="3" id="KW-1185">Reference proteome</keyword>
<gene>
    <name evidence="2" type="ORF">POCTA_138.1.T0210127</name>
</gene>
<proteinExistence type="predicted"/>
<evidence type="ECO:0000313" key="2">
    <source>
        <dbReference type="EMBL" id="CAD8148446.1"/>
    </source>
</evidence>
<organism evidence="2 3">
    <name type="scientific">Paramecium octaurelia</name>
    <dbReference type="NCBI Taxonomy" id="43137"/>
    <lineage>
        <taxon>Eukaryota</taxon>
        <taxon>Sar</taxon>
        <taxon>Alveolata</taxon>
        <taxon>Ciliophora</taxon>
        <taxon>Intramacronucleata</taxon>
        <taxon>Oligohymenophorea</taxon>
        <taxon>Peniculida</taxon>
        <taxon>Parameciidae</taxon>
        <taxon>Paramecium</taxon>
    </lineage>
</organism>
<keyword evidence="1" id="KW-1133">Transmembrane helix</keyword>
<comment type="caution">
    <text evidence="2">The sequence shown here is derived from an EMBL/GenBank/DDBJ whole genome shotgun (WGS) entry which is preliminary data.</text>
</comment>
<evidence type="ECO:0000313" key="3">
    <source>
        <dbReference type="Proteomes" id="UP000683925"/>
    </source>
</evidence>
<reference evidence="2" key="1">
    <citation type="submission" date="2021-01" db="EMBL/GenBank/DDBJ databases">
        <authorList>
            <consortium name="Genoscope - CEA"/>
            <person name="William W."/>
        </authorList>
    </citation>
    <scope>NUCLEOTIDE SEQUENCE</scope>
</reference>
<dbReference type="EMBL" id="CAJJDP010000021">
    <property type="protein sequence ID" value="CAD8148446.1"/>
    <property type="molecule type" value="Genomic_DNA"/>
</dbReference>
<feature type="transmembrane region" description="Helical" evidence="1">
    <location>
        <begin position="12"/>
        <end position="29"/>
    </location>
</feature>
<protein>
    <submittedName>
        <fullName evidence="2">Uncharacterized protein</fullName>
    </submittedName>
</protein>